<proteinExistence type="predicted"/>
<name>A0ABU5HA71_9BACT</name>
<accession>A0ABU5HA71</accession>
<gene>
    <name evidence="2" type="ORF">SYV04_28535</name>
</gene>
<dbReference type="Pfam" id="PF09544">
    <property type="entry name" value="DUF2381"/>
    <property type="match status" value="1"/>
</dbReference>
<feature type="chain" id="PRO_5047023359" evidence="1">
    <location>
        <begin position="22"/>
        <end position="294"/>
    </location>
</feature>
<protein>
    <submittedName>
        <fullName evidence="2">DUF2381 family protein</fullName>
    </submittedName>
</protein>
<keyword evidence="3" id="KW-1185">Reference proteome</keyword>
<sequence>MLPTKWHPFALALLVTSTAAAQPQASARQRQDRRAALPATDAEPIPEVYVAAGNLTTVAFNGPLDRDSLVVDRTRFKWVDVGDRILALEPFTDLGSGERLIMQVGFKDRALPAKAILAVTSKEDVMDGKVEMHRRANTPEALLAALTQKEAELAEFKARYAGSGPAGLMLSEWLTEESGPVILVVESPAADGHGLEVQKAFGFLGKGSALVAIRLRNIPGQKPWAMEQVRVAGPGGAAVKVLSAQMKPVQLVPGEEGLVVVEVQTPPWTAGKPFSVDLVAISGERRLSITLVKK</sequence>
<feature type="signal peptide" evidence="1">
    <location>
        <begin position="1"/>
        <end position="21"/>
    </location>
</feature>
<organism evidence="2 3">
    <name type="scientific">Hyalangium rubrum</name>
    <dbReference type="NCBI Taxonomy" id="3103134"/>
    <lineage>
        <taxon>Bacteria</taxon>
        <taxon>Pseudomonadati</taxon>
        <taxon>Myxococcota</taxon>
        <taxon>Myxococcia</taxon>
        <taxon>Myxococcales</taxon>
        <taxon>Cystobacterineae</taxon>
        <taxon>Archangiaceae</taxon>
        <taxon>Hyalangium</taxon>
    </lineage>
</organism>
<reference evidence="2 3" key="1">
    <citation type="submission" date="2023-12" db="EMBL/GenBank/DDBJ databases">
        <title>the genome sequence of Hyalangium sp. s54d21.</title>
        <authorList>
            <person name="Zhang X."/>
        </authorList>
    </citation>
    <scope>NUCLEOTIDE SEQUENCE [LARGE SCALE GENOMIC DNA]</scope>
    <source>
        <strain evidence="3">s54d21</strain>
    </source>
</reference>
<evidence type="ECO:0000256" key="1">
    <source>
        <dbReference type="SAM" id="SignalP"/>
    </source>
</evidence>
<comment type="caution">
    <text evidence="2">The sequence shown here is derived from an EMBL/GenBank/DDBJ whole genome shotgun (WGS) entry which is preliminary data.</text>
</comment>
<evidence type="ECO:0000313" key="3">
    <source>
        <dbReference type="Proteomes" id="UP001291309"/>
    </source>
</evidence>
<evidence type="ECO:0000313" key="2">
    <source>
        <dbReference type="EMBL" id="MDY7230378.1"/>
    </source>
</evidence>
<dbReference type="InterPro" id="IPR011754">
    <property type="entry name" value="Mxa_paralog_2268"/>
</dbReference>
<dbReference type="NCBIfam" id="TIGR02268">
    <property type="entry name" value="Myxococcus xanthus paralogous family TIGR02268"/>
    <property type="match status" value="1"/>
</dbReference>
<dbReference type="EMBL" id="JAXIVS010000011">
    <property type="protein sequence ID" value="MDY7230378.1"/>
    <property type="molecule type" value="Genomic_DNA"/>
</dbReference>
<dbReference type="RefSeq" id="WP_321549338.1">
    <property type="nucleotide sequence ID" value="NZ_JAXIVS010000011.1"/>
</dbReference>
<dbReference type="Proteomes" id="UP001291309">
    <property type="component" value="Unassembled WGS sequence"/>
</dbReference>
<keyword evidence="1" id="KW-0732">Signal</keyword>